<dbReference type="GO" id="GO:0072329">
    <property type="term" value="P:monocarboxylic acid catabolic process"/>
    <property type="evidence" value="ECO:0007669"/>
    <property type="project" value="UniProtKB-ARBA"/>
</dbReference>
<reference evidence="10" key="1">
    <citation type="journal article" date="2004" name="FEMS Microbiol. Lett.">
        <title>Annotation of the pRhico plasmid of Azospirillum brasilense reveals its role in determining the outer surface composition.</title>
        <authorList>
            <person name="Vanbleu E."/>
            <person name="Marchal K."/>
            <person name="Lambrecht M."/>
            <person name="Mathys J."/>
            <person name="Vanderleyden J."/>
        </authorList>
    </citation>
    <scope>NUCLEOTIDE SEQUENCE</scope>
    <source>
        <plasmid evidence="10">90 MDa</plasmid>
    </source>
</reference>
<comment type="similarity">
    <text evidence="8">Belongs to the LigK/PcmE family.</text>
</comment>
<feature type="binding site" evidence="9">
    <location>
        <position position="121"/>
    </location>
    <ligand>
        <name>substrate</name>
    </ligand>
</feature>
<comment type="subunit">
    <text evidence="3">Homohexamer.</text>
</comment>
<dbReference type="SUPFAM" id="SSF89562">
    <property type="entry name" value="RraA-like"/>
    <property type="match status" value="1"/>
</dbReference>
<evidence type="ECO:0000256" key="1">
    <source>
        <dbReference type="ARBA" id="ARBA00001342"/>
    </source>
</evidence>
<geneLocation type="plasmid" evidence="10">
    <name>90 MDa</name>
</geneLocation>
<sequence>MKGAHPMTVVKEFARPSPEMVAAFRGQSPATLHEAMGKKGAMSFPIKPLYQGMTLFGTAVTVSGGPADNLMIHAAMALTRPGDVLVVDFKGMTEAGPWGDVLTEAAIQRGLTGLVIDGCVRDAAAIRSMGFPVFCRGTSMKGTTKTQPTGDVNTPIVCGGVLVMPGDIVVGDDDGVVVVPQAEAAATLAKAAERERMEEGLREQLRAGRTTVQVLTLEPYLEAGGITL</sequence>
<gene>
    <name evidence="10" type="ORF">pRhico042</name>
</gene>
<dbReference type="NCBIfam" id="NF006731">
    <property type="entry name" value="PRK09262.1"/>
    <property type="match status" value="1"/>
</dbReference>
<organism evidence="10">
    <name type="scientific">Azospirillum brasilense</name>
    <dbReference type="NCBI Taxonomy" id="192"/>
    <lineage>
        <taxon>Bacteria</taxon>
        <taxon>Pseudomonadati</taxon>
        <taxon>Pseudomonadota</taxon>
        <taxon>Alphaproteobacteria</taxon>
        <taxon>Rhodospirillales</taxon>
        <taxon>Azospirillaceae</taxon>
        <taxon>Azospirillum</taxon>
    </lineage>
</organism>
<name>Q6QW62_AZOBR</name>
<dbReference type="GO" id="GO:0046872">
    <property type="term" value="F:metal ion binding"/>
    <property type="evidence" value="ECO:0007669"/>
    <property type="project" value="UniProtKB-KW"/>
</dbReference>
<evidence type="ECO:0000256" key="3">
    <source>
        <dbReference type="ARBA" id="ARBA00011643"/>
    </source>
</evidence>
<comment type="cofactor">
    <cofactor evidence="2 9">
        <name>Mg(2+)</name>
        <dbReference type="ChEBI" id="CHEBI:18420"/>
    </cofactor>
</comment>
<dbReference type="FunFam" id="3.50.30.40:FF:000002">
    <property type="entry name" value="4-carboxy-4-hydroxy-2-oxoadipate aldolase/oxaloacetate decarboxylase"/>
    <property type="match status" value="1"/>
</dbReference>
<keyword evidence="7" id="KW-0456">Lyase</keyword>
<dbReference type="GO" id="GO:0042537">
    <property type="term" value="P:benzene-containing compound metabolic process"/>
    <property type="evidence" value="ECO:0007669"/>
    <property type="project" value="UniProtKB-ARBA"/>
</dbReference>
<accession>Q6QW62</accession>
<evidence type="ECO:0000256" key="4">
    <source>
        <dbReference type="ARBA" id="ARBA00012213"/>
    </source>
</evidence>
<keyword evidence="6 9" id="KW-0460">Magnesium</keyword>
<keyword evidence="10" id="KW-0614">Plasmid</keyword>
<dbReference type="GO" id="GO:0019336">
    <property type="term" value="P:phenol-containing compound catabolic process"/>
    <property type="evidence" value="ECO:0007669"/>
    <property type="project" value="UniProtKB-ARBA"/>
</dbReference>
<dbReference type="AlphaFoldDB" id="Q6QW62"/>
<keyword evidence="10" id="KW-0808">Transferase</keyword>
<dbReference type="Pfam" id="PF03737">
    <property type="entry name" value="RraA-like"/>
    <property type="match status" value="1"/>
</dbReference>
<evidence type="ECO:0000256" key="9">
    <source>
        <dbReference type="PIRSR" id="PIRSR605493-1"/>
    </source>
</evidence>
<dbReference type="GO" id="GO:0047443">
    <property type="term" value="F:4-hydroxy-4-methyl-2-oxoglutarate aldolase activity"/>
    <property type="evidence" value="ECO:0007669"/>
    <property type="project" value="UniProtKB-EC"/>
</dbReference>
<keyword evidence="5 9" id="KW-0479">Metal-binding</keyword>
<dbReference type="CDD" id="cd16841">
    <property type="entry name" value="RraA_family"/>
    <property type="match status" value="1"/>
</dbReference>
<evidence type="ECO:0000256" key="8">
    <source>
        <dbReference type="ARBA" id="ARBA00061585"/>
    </source>
</evidence>
<dbReference type="PANTHER" id="PTHR33254">
    <property type="entry name" value="4-HYDROXY-4-METHYL-2-OXOGLUTARATE ALDOLASE 3-RELATED"/>
    <property type="match status" value="1"/>
</dbReference>
<feature type="binding site" evidence="9">
    <location>
        <position position="122"/>
    </location>
    <ligand>
        <name>Mg(2+)</name>
        <dbReference type="ChEBI" id="CHEBI:18420"/>
    </ligand>
</feature>
<dbReference type="PANTHER" id="PTHR33254:SF16">
    <property type="entry name" value="BLR3842 PROTEIN"/>
    <property type="match status" value="1"/>
</dbReference>
<evidence type="ECO:0000256" key="2">
    <source>
        <dbReference type="ARBA" id="ARBA00001946"/>
    </source>
</evidence>
<dbReference type="EMBL" id="AY523973">
    <property type="protein sequence ID" value="AAS83103.1"/>
    <property type="molecule type" value="Genomic_DNA"/>
</dbReference>
<dbReference type="InterPro" id="IPR005493">
    <property type="entry name" value="RraA/RraA-like"/>
</dbReference>
<proteinExistence type="inferred from homology"/>
<dbReference type="EC" id="4.1.3.17" evidence="4"/>
<evidence type="ECO:0000256" key="5">
    <source>
        <dbReference type="ARBA" id="ARBA00022723"/>
    </source>
</evidence>
<dbReference type="GO" id="GO:0016740">
    <property type="term" value="F:transferase activity"/>
    <property type="evidence" value="ECO:0007669"/>
    <property type="project" value="UniProtKB-KW"/>
</dbReference>
<evidence type="ECO:0000256" key="6">
    <source>
        <dbReference type="ARBA" id="ARBA00022842"/>
    </source>
</evidence>
<protein>
    <recommendedName>
        <fullName evidence="4">4-hydroxy-4-methyl-2-oxoglutarate aldolase</fullName>
        <ecNumber evidence="4">4.1.3.17</ecNumber>
    </recommendedName>
</protein>
<evidence type="ECO:0000256" key="7">
    <source>
        <dbReference type="ARBA" id="ARBA00023239"/>
    </source>
</evidence>
<feature type="binding site" evidence="9">
    <location>
        <begin position="99"/>
        <end position="102"/>
    </location>
    <ligand>
        <name>substrate</name>
    </ligand>
</feature>
<comment type="catalytic activity">
    <reaction evidence="1">
        <text>4-hydroxy-4-methyl-2-oxoglutarate = 2 pyruvate</text>
        <dbReference type="Rhea" id="RHEA:22748"/>
        <dbReference type="ChEBI" id="CHEBI:15361"/>
        <dbReference type="ChEBI" id="CHEBI:58276"/>
        <dbReference type="EC" id="4.1.3.17"/>
    </reaction>
</comment>
<dbReference type="Gene3D" id="3.50.30.40">
    <property type="entry name" value="Ribonuclease E inhibitor RraA/RraA-like"/>
    <property type="match status" value="1"/>
</dbReference>
<dbReference type="InterPro" id="IPR036704">
    <property type="entry name" value="RraA/RraA-like_sf"/>
</dbReference>
<evidence type="ECO:0000313" key="10">
    <source>
        <dbReference type="EMBL" id="AAS83103.1"/>
    </source>
</evidence>